<evidence type="ECO:0000256" key="7">
    <source>
        <dbReference type="ARBA" id="ARBA00044037"/>
    </source>
</evidence>
<evidence type="ECO:0000256" key="5">
    <source>
        <dbReference type="ARBA" id="ARBA00022840"/>
    </source>
</evidence>
<evidence type="ECO:0000256" key="3">
    <source>
        <dbReference type="ARBA" id="ARBA00022741"/>
    </source>
</evidence>
<evidence type="ECO:0000256" key="4">
    <source>
        <dbReference type="ARBA" id="ARBA00022777"/>
    </source>
</evidence>
<dbReference type="GO" id="GO:0016020">
    <property type="term" value="C:membrane"/>
    <property type="evidence" value="ECO:0007669"/>
    <property type="project" value="TreeGrafter"/>
</dbReference>
<dbReference type="InterPro" id="IPR001206">
    <property type="entry name" value="Diacylglycerol_kinase_cat_dom"/>
</dbReference>
<keyword evidence="6" id="KW-0472">Membrane</keyword>
<dbReference type="PANTHER" id="PTHR12358:SF112">
    <property type="entry name" value="LD11247P-RELATED"/>
    <property type="match status" value="1"/>
</dbReference>
<dbReference type="FunFam" id="3.40.50.10330:FF:000005">
    <property type="entry name" value="Sphingosine kinase 2"/>
    <property type="match status" value="1"/>
</dbReference>
<feature type="domain" description="DAGKc" evidence="8">
    <location>
        <begin position="137"/>
        <end position="282"/>
    </location>
</feature>
<dbReference type="Gene3D" id="2.60.200.40">
    <property type="match status" value="1"/>
</dbReference>
<reference evidence="9" key="1">
    <citation type="submission" date="2022-08" db="UniProtKB">
        <authorList>
            <consortium name="EnsemblMetazoa"/>
        </authorList>
    </citation>
    <scope>IDENTIFICATION</scope>
    <source>
        <strain evidence="9">05x7-T-G4-1.051#20</strain>
    </source>
</reference>
<dbReference type="Proteomes" id="UP000005408">
    <property type="component" value="Unassembled WGS sequence"/>
</dbReference>
<dbReference type="GO" id="GO:0012505">
    <property type="term" value="C:endomembrane system"/>
    <property type="evidence" value="ECO:0007669"/>
    <property type="project" value="UniProtKB-SubCell"/>
</dbReference>
<proteinExistence type="predicted"/>
<dbReference type="PROSITE" id="PS50146">
    <property type="entry name" value="DAGK"/>
    <property type="match status" value="1"/>
</dbReference>
<evidence type="ECO:0000313" key="10">
    <source>
        <dbReference type="Proteomes" id="UP000005408"/>
    </source>
</evidence>
<organism evidence="9 10">
    <name type="scientific">Magallana gigas</name>
    <name type="common">Pacific oyster</name>
    <name type="synonym">Crassostrea gigas</name>
    <dbReference type="NCBI Taxonomy" id="29159"/>
    <lineage>
        <taxon>Eukaryota</taxon>
        <taxon>Metazoa</taxon>
        <taxon>Spiralia</taxon>
        <taxon>Lophotrochozoa</taxon>
        <taxon>Mollusca</taxon>
        <taxon>Bivalvia</taxon>
        <taxon>Autobranchia</taxon>
        <taxon>Pteriomorphia</taxon>
        <taxon>Ostreida</taxon>
        <taxon>Ostreoidea</taxon>
        <taxon>Ostreidae</taxon>
        <taxon>Magallana</taxon>
    </lineage>
</organism>
<sequence>MARKCEVLLRGEFLLFPFKKSVYDVEVTQKWISYENARNDYDEKHYILFGDVTGCRCRRSRTYDVSSCFLTVYHYPICIKSNGGKRSREKQTVTFDIHSSENFEENLRICQRWRNVIMSLSLSAKVHKEDIESCEVPLPRKLLVLINPFSGPGKALQIFQNGVSHMLEEADISFKLVVTEHAGHATEVMRSLDLSAWYGVVIVSGDGLIYEVINGLMSRSDWETAINFPIGCIPGGSGNALCLNINYLAGEPVDLNPILHSTFVLIKHRVIPMDLVLVQTQKTQLFSFLSITWGLIADIDFESERMRVLGASRFTLYFIKRVLSLRKYRAKISFLPVTPYDPDAKNQKERVRKFSKPRRFTMIRNSTTQNNLSSSVCENGVQGVYRRNGTAHSIQRFRSKSMPAVKDIDHDSQLTEDISGFEEHDNVMFSVDDTDECFSSSLPNGNPVKEDSTSTGSDNTFEEMVHTLSNDGQPIKASLLSPLEEEVPSNWVTIEDEFITACALYQPYLGPDNLASPESRLNDGQIHLLMIRSGIPKSALVNLFLTFETGDHVNSPYVEMVKVLAFRLEPSGTEGNIMVDGEHVDYGPIQGQVLPGIARIMGVQ</sequence>
<comment type="subcellular location">
    <subcellularLocation>
        <location evidence="1">Endomembrane system</location>
    </subcellularLocation>
</comment>
<keyword evidence="2" id="KW-0808">Transferase</keyword>
<evidence type="ECO:0000313" key="9">
    <source>
        <dbReference type="EnsemblMetazoa" id="G739.2:cds"/>
    </source>
</evidence>
<dbReference type="InterPro" id="IPR050187">
    <property type="entry name" value="Lipid_Phosphate_FormReg"/>
</dbReference>
<dbReference type="PANTHER" id="PTHR12358">
    <property type="entry name" value="SPHINGOSINE KINASE"/>
    <property type="match status" value="1"/>
</dbReference>
<evidence type="ECO:0000259" key="8">
    <source>
        <dbReference type="PROSITE" id="PS50146"/>
    </source>
</evidence>
<dbReference type="GO" id="GO:0046512">
    <property type="term" value="P:sphingosine biosynthetic process"/>
    <property type="evidence" value="ECO:0007669"/>
    <property type="project" value="TreeGrafter"/>
</dbReference>
<evidence type="ECO:0000256" key="6">
    <source>
        <dbReference type="ARBA" id="ARBA00023136"/>
    </source>
</evidence>
<dbReference type="Pfam" id="PF19279">
    <property type="entry name" value="YegS_C"/>
    <property type="match status" value="1"/>
</dbReference>
<keyword evidence="10" id="KW-1185">Reference proteome</keyword>
<evidence type="ECO:0000256" key="2">
    <source>
        <dbReference type="ARBA" id="ARBA00022679"/>
    </source>
</evidence>
<dbReference type="InterPro" id="IPR016064">
    <property type="entry name" value="NAD/diacylglycerol_kinase_sf"/>
</dbReference>
<dbReference type="GO" id="GO:0005737">
    <property type="term" value="C:cytoplasm"/>
    <property type="evidence" value="ECO:0007669"/>
    <property type="project" value="TreeGrafter"/>
</dbReference>
<dbReference type="InterPro" id="IPR045540">
    <property type="entry name" value="YegS/DAGK_C"/>
</dbReference>
<dbReference type="SMART" id="SM00046">
    <property type="entry name" value="DAGKc"/>
    <property type="match status" value="1"/>
</dbReference>
<dbReference type="InterPro" id="IPR017438">
    <property type="entry name" value="ATP-NAD_kinase_N"/>
</dbReference>
<dbReference type="EnsemblMetazoa" id="G739.2">
    <property type="protein sequence ID" value="G739.2:cds"/>
    <property type="gene ID" value="G739"/>
</dbReference>
<accession>A0A8W8NJN9</accession>
<keyword evidence="4" id="KW-0418">Kinase</keyword>
<protein>
    <recommendedName>
        <fullName evidence="7">sphingosine kinase</fullName>
        <ecNumber evidence="7">2.7.1.91</ecNumber>
    </recommendedName>
</protein>
<dbReference type="GO" id="GO:0008481">
    <property type="term" value="F:sphingosine kinase activity"/>
    <property type="evidence" value="ECO:0007669"/>
    <property type="project" value="UniProtKB-EC"/>
</dbReference>
<dbReference type="Pfam" id="PF00781">
    <property type="entry name" value="DAGK_cat"/>
    <property type="match status" value="1"/>
</dbReference>
<keyword evidence="5" id="KW-0067">ATP-binding</keyword>
<keyword evidence="3" id="KW-0547">Nucleotide-binding</keyword>
<dbReference type="OMA" id="TIWTLYR"/>
<dbReference type="GO" id="GO:0005524">
    <property type="term" value="F:ATP binding"/>
    <property type="evidence" value="ECO:0007669"/>
    <property type="project" value="UniProtKB-KW"/>
</dbReference>
<dbReference type="SUPFAM" id="SSF111331">
    <property type="entry name" value="NAD kinase/diacylglycerol kinase-like"/>
    <property type="match status" value="1"/>
</dbReference>
<evidence type="ECO:0000256" key="1">
    <source>
        <dbReference type="ARBA" id="ARBA00004308"/>
    </source>
</evidence>
<dbReference type="EC" id="2.7.1.91" evidence="7"/>
<dbReference type="AlphaFoldDB" id="A0A8W8NJN9"/>
<dbReference type="GO" id="GO:0042981">
    <property type="term" value="P:regulation of apoptotic process"/>
    <property type="evidence" value="ECO:0007669"/>
    <property type="project" value="UniProtKB-ARBA"/>
</dbReference>
<dbReference type="Gene3D" id="3.40.50.10330">
    <property type="entry name" value="Probable inorganic polyphosphate/atp-NAD kinase, domain 1"/>
    <property type="match status" value="1"/>
</dbReference>
<name>A0A8W8NJN9_MAGGI</name>